<evidence type="ECO:0000256" key="2">
    <source>
        <dbReference type="ARBA" id="ARBA00006843"/>
    </source>
</evidence>
<organism evidence="9 10">
    <name type="scientific">Cricetulus griseus</name>
    <name type="common">Chinese hamster</name>
    <name type="synonym">Cricetulus barabensis griseus</name>
    <dbReference type="NCBI Taxonomy" id="10029"/>
    <lineage>
        <taxon>Eukaryota</taxon>
        <taxon>Metazoa</taxon>
        <taxon>Chordata</taxon>
        <taxon>Craniata</taxon>
        <taxon>Vertebrata</taxon>
        <taxon>Euteleostomi</taxon>
        <taxon>Mammalia</taxon>
        <taxon>Eutheria</taxon>
        <taxon>Euarchontoglires</taxon>
        <taxon>Glires</taxon>
        <taxon>Rodentia</taxon>
        <taxon>Myomorpha</taxon>
        <taxon>Muroidea</taxon>
        <taxon>Cricetidae</taxon>
        <taxon>Cricetinae</taxon>
        <taxon>Cricetulus</taxon>
    </lineage>
</organism>
<keyword evidence="4 8" id="KW-1133">Transmembrane helix</keyword>
<comment type="subcellular location">
    <subcellularLocation>
        <location evidence="1">Membrane</location>
    </subcellularLocation>
</comment>
<sequence>MPWNKTQNMVREDGSKSTVINISSDNVPKDFITWSTFNTVFMNSCCLGFIAYIFSVKSRDRKMVGDVNGAQDYATTAKRLNIAAVIVSIVSFIVLIIVISQQK</sequence>
<proteinExistence type="inferred from homology"/>
<dbReference type="GO" id="GO:0046597">
    <property type="term" value="P:host-mediated suppression of symbiont invasion"/>
    <property type="evidence" value="ECO:0007669"/>
    <property type="project" value="TreeGrafter"/>
</dbReference>
<evidence type="ECO:0000256" key="7">
    <source>
        <dbReference type="ARBA" id="ARBA00023288"/>
    </source>
</evidence>
<feature type="transmembrane region" description="Helical" evidence="8">
    <location>
        <begin position="80"/>
        <end position="100"/>
    </location>
</feature>
<keyword evidence="5 8" id="KW-0472">Membrane</keyword>
<evidence type="ECO:0000313" key="9">
    <source>
        <dbReference type="Ensembl" id="ENSCGRP00001020750.1"/>
    </source>
</evidence>
<gene>
    <name evidence="9" type="primary">LOC100758119</name>
</gene>
<evidence type="ECO:0000256" key="8">
    <source>
        <dbReference type="SAM" id="Phobius"/>
    </source>
</evidence>
<evidence type="ECO:0000256" key="6">
    <source>
        <dbReference type="ARBA" id="ARBA00023139"/>
    </source>
</evidence>
<evidence type="ECO:0000256" key="5">
    <source>
        <dbReference type="ARBA" id="ARBA00023136"/>
    </source>
</evidence>
<dbReference type="GO" id="GO:0005886">
    <property type="term" value="C:plasma membrane"/>
    <property type="evidence" value="ECO:0007669"/>
    <property type="project" value="TreeGrafter"/>
</dbReference>
<dbReference type="PANTHER" id="PTHR13999:SF22">
    <property type="entry name" value="INTERFERON INDUCED TRANSMEMBRANE PROTEIN 6"/>
    <property type="match status" value="1"/>
</dbReference>
<feature type="transmembrane region" description="Helical" evidence="8">
    <location>
        <begin position="31"/>
        <end position="54"/>
    </location>
</feature>
<dbReference type="GO" id="GO:0045071">
    <property type="term" value="P:negative regulation of viral genome replication"/>
    <property type="evidence" value="ECO:0007669"/>
    <property type="project" value="TreeGrafter"/>
</dbReference>
<dbReference type="Proteomes" id="UP000694386">
    <property type="component" value="Unplaced"/>
</dbReference>
<keyword evidence="7" id="KW-0449">Lipoprotein</keyword>
<dbReference type="InterPro" id="IPR051517">
    <property type="entry name" value="IFITM_antiviral_protein"/>
</dbReference>
<keyword evidence="3 8" id="KW-0812">Transmembrane</keyword>
<dbReference type="GO" id="GO:0035455">
    <property type="term" value="P:response to interferon-alpha"/>
    <property type="evidence" value="ECO:0007669"/>
    <property type="project" value="TreeGrafter"/>
</dbReference>
<reference evidence="9" key="1">
    <citation type="submission" date="2025-08" db="UniProtKB">
        <authorList>
            <consortium name="Ensembl"/>
        </authorList>
    </citation>
    <scope>IDENTIFICATION</scope>
</reference>
<evidence type="ECO:0000313" key="10">
    <source>
        <dbReference type="Proteomes" id="UP000694386"/>
    </source>
</evidence>
<reference evidence="9" key="2">
    <citation type="submission" date="2025-09" db="UniProtKB">
        <authorList>
            <consortium name="Ensembl"/>
        </authorList>
    </citation>
    <scope>IDENTIFICATION</scope>
</reference>
<accession>A0A8C2MMK3</accession>
<dbReference type="GO" id="GO:0060337">
    <property type="term" value="P:type I interferon-mediated signaling pathway"/>
    <property type="evidence" value="ECO:0007669"/>
    <property type="project" value="TreeGrafter"/>
</dbReference>
<dbReference type="GO" id="GO:0051607">
    <property type="term" value="P:defense response to virus"/>
    <property type="evidence" value="ECO:0007669"/>
    <property type="project" value="TreeGrafter"/>
</dbReference>
<dbReference type="Ensembl" id="ENSCGRT00001024994.1">
    <property type="protein sequence ID" value="ENSCGRP00001020750.1"/>
    <property type="gene ID" value="ENSCGRG00001019805.1"/>
</dbReference>
<evidence type="ECO:0000256" key="1">
    <source>
        <dbReference type="ARBA" id="ARBA00004370"/>
    </source>
</evidence>
<name>A0A8C2MMK3_CRIGR</name>
<dbReference type="GO" id="GO:0034341">
    <property type="term" value="P:response to type II interferon"/>
    <property type="evidence" value="ECO:0007669"/>
    <property type="project" value="TreeGrafter"/>
</dbReference>
<comment type="similarity">
    <text evidence="2">Belongs to the CD225/Dispanin family.</text>
</comment>
<dbReference type="Pfam" id="PF04505">
    <property type="entry name" value="CD225"/>
    <property type="match status" value="1"/>
</dbReference>
<evidence type="ECO:0000256" key="4">
    <source>
        <dbReference type="ARBA" id="ARBA00022989"/>
    </source>
</evidence>
<dbReference type="GO" id="GO:0035456">
    <property type="term" value="P:response to interferon-beta"/>
    <property type="evidence" value="ECO:0007669"/>
    <property type="project" value="TreeGrafter"/>
</dbReference>
<evidence type="ECO:0000256" key="3">
    <source>
        <dbReference type="ARBA" id="ARBA00022692"/>
    </source>
</evidence>
<keyword evidence="6" id="KW-0564">Palmitate</keyword>
<dbReference type="AlphaFoldDB" id="A0A8C2MMK3"/>
<dbReference type="PANTHER" id="PTHR13999">
    <property type="entry name" value="INTERFERON INDUCIBLE TRANSMEMBRANE PROTEIN"/>
    <property type="match status" value="1"/>
</dbReference>
<protein>
    <submittedName>
        <fullName evidence="9">Interferon induced transmembrane protein 6</fullName>
    </submittedName>
</protein>
<dbReference type="InterPro" id="IPR007593">
    <property type="entry name" value="CD225/Dispanin_fam"/>
</dbReference>